<comment type="caution">
    <text evidence="2">The sequence shown here is derived from an EMBL/GenBank/DDBJ whole genome shotgun (WGS) entry which is preliminary data.</text>
</comment>
<dbReference type="Proteomes" id="UP000434475">
    <property type="component" value="Unassembled WGS sequence"/>
</dbReference>
<dbReference type="InterPro" id="IPR002586">
    <property type="entry name" value="CobQ/CobB/MinD/ParA_Nub-bd_dom"/>
</dbReference>
<dbReference type="Pfam" id="PF01656">
    <property type="entry name" value="CbiA"/>
    <property type="match status" value="1"/>
</dbReference>
<dbReference type="SUPFAM" id="SSF52540">
    <property type="entry name" value="P-loop containing nucleoside triphosphate hydrolases"/>
    <property type="match status" value="1"/>
</dbReference>
<dbReference type="InterPro" id="IPR027417">
    <property type="entry name" value="P-loop_NTPase"/>
</dbReference>
<dbReference type="RefSeq" id="WP_108981653.1">
    <property type="nucleotide sequence ID" value="NZ_JAQLWY010000015.1"/>
</dbReference>
<protein>
    <submittedName>
        <fullName evidence="2">AAA family ATPase</fullName>
    </submittedName>
</protein>
<evidence type="ECO:0000259" key="1">
    <source>
        <dbReference type="Pfam" id="PF01656"/>
    </source>
</evidence>
<evidence type="ECO:0000313" key="3">
    <source>
        <dbReference type="Proteomes" id="UP000434475"/>
    </source>
</evidence>
<feature type="domain" description="CobQ/CobB/MinD/ParA nucleotide binding" evidence="1">
    <location>
        <begin position="5"/>
        <end position="251"/>
    </location>
</feature>
<evidence type="ECO:0000313" key="2">
    <source>
        <dbReference type="EMBL" id="MSB20534.1"/>
    </source>
</evidence>
<reference evidence="2 3" key="1">
    <citation type="journal article" date="2019" name="Nat. Med.">
        <title>A library of human gut bacterial isolates paired with longitudinal multiomics data enables mechanistic microbiome research.</title>
        <authorList>
            <person name="Poyet M."/>
            <person name="Groussin M."/>
            <person name="Gibbons S.M."/>
            <person name="Avila-Pacheco J."/>
            <person name="Jiang X."/>
            <person name="Kearney S.M."/>
            <person name="Perrotta A.R."/>
            <person name="Berdy B."/>
            <person name="Zhao S."/>
            <person name="Lieberman T.D."/>
            <person name="Swanson P.K."/>
            <person name="Smith M."/>
            <person name="Roesemann S."/>
            <person name="Alexander J.E."/>
            <person name="Rich S.A."/>
            <person name="Livny J."/>
            <person name="Vlamakis H."/>
            <person name="Clish C."/>
            <person name="Bullock K."/>
            <person name="Deik A."/>
            <person name="Scott J."/>
            <person name="Pierce K.A."/>
            <person name="Xavier R.J."/>
            <person name="Alm E.J."/>
        </authorList>
    </citation>
    <scope>NUCLEOTIDE SEQUENCE [LARGE SCALE GENOMIC DNA]</scope>
    <source>
        <strain evidence="2 3">BIOML-A2</strain>
    </source>
</reference>
<dbReference type="InterPro" id="IPR050678">
    <property type="entry name" value="DNA_Partitioning_ATPase"/>
</dbReference>
<dbReference type="AlphaFoldDB" id="A0A6I2R1P6"/>
<dbReference type="PANTHER" id="PTHR13696:SF52">
    <property type="entry name" value="PARA FAMILY PROTEIN CT_582"/>
    <property type="match status" value="1"/>
</dbReference>
<dbReference type="Gene3D" id="3.40.50.300">
    <property type="entry name" value="P-loop containing nucleotide triphosphate hydrolases"/>
    <property type="match status" value="1"/>
</dbReference>
<proteinExistence type="predicted"/>
<accession>A0A6I2R1P6</accession>
<dbReference type="CDD" id="cd02042">
    <property type="entry name" value="ParAB_family"/>
    <property type="match status" value="1"/>
</dbReference>
<sequence length="296" mass="32885">MGTVISVTNQKGGVGKTLTATSLASILSGKGYKVLSIDMDPQGNFSAVAGGPGPIKLGDNTSLSILEVLKQECSIEDAIVKSNLGDLVRASPNLTQWTGRSLMPRSDFLALRERGATPEQIYELLESRFNEGWGATEHTTLDWVLRKVRSRYDFIFLDTNPSLTLLTLNSLYTADYIIIPVFTEDTSRTALLDLRDTIEQMKAENADMHAEILGLLITKYKRRTILASSYMQEYEQLAAELGTVLFQTKIRDGLAAAEYTNRQIDLIRYAPKSSVAKDYIDFADELLEKLNMKVRG</sequence>
<name>A0A6I2R1P6_FLAPL</name>
<dbReference type="PANTHER" id="PTHR13696">
    <property type="entry name" value="P-LOOP CONTAINING NUCLEOSIDE TRIPHOSPHATE HYDROLASE"/>
    <property type="match status" value="1"/>
</dbReference>
<dbReference type="EMBL" id="WKPR01000013">
    <property type="protein sequence ID" value="MSB20534.1"/>
    <property type="molecule type" value="Genomic_DNA"/>
</dbReference>
<gene>
    <name evidence="2" type="ORF">GKE97_13535</name>
</gene>
<organism evidence="2 3">
    <name type="scientific">Flavonifractor plautii</name>
    <name type="common">Fusobacterium plautii</name>
    <dbReference type="NCBI Taxonomy" id="292800"/>
    <lineage>
        <taxon>Bacteria</taxon>
        <taxon>Bacillati</taxon>
        <taxon>Bacillota</taxon>
        <taxon>Clostridia</taxon>
        <taxon>Eubacteriales</taxon>
        <taxon>Oscillospiraceae</taxon>
        <taxon>Flavonifractor</taxon>
    </lineage>
</organism>